<dbReference type="Proteomes" id="UP000314294">
    <property type="component" value="Unassembled WGS sequence"/>
</dbReference>
<keyword evidence="3" id="KW-1185">Reference proteome</keyword>
<evidence type="ECO:0000313" key="3">
    <source>
        <dbReference type="Proteomes" id="UP000314294"/>
    </source>
</evidence>
<comment type="caution">
    <text evidence="2">The sequence shown here is derived from an EMBL/GenBank/DDBJ whole genome shotgun (WGS) entry which is preliminary data.</text>
</comment>
<name>A0A4Z2HTG8_9TELE</name>
<dbReference type="OrthoDB" id="421226at2759"/>
<reference evidence="2 3" key="1">
    <citation type="submission" date="2019-03" db="EMBL/GenBank/DDBJ databases">
        <title>First draft genome of Liparis tanakae, snailfish: a comprehensive survey of snailfish specific genes.</title>
        <authorList>
            <person name="Kim W."/>
            <person name="Song I."/>
            <person name="Jeong J.-H."/>
            <person name="Kim D."/>
            <person name="Kim S."/>
            <person name="Ryu S."/>
            <person name="Song J.Y."/>
            <person name="Lee S.K."/>
        </authorList>
    </citation>
    <scope>NUCLEOTIDE SEQUENCE [LARGE SCALE GENOMIC DNA]</scope>
    <source>
        <tissue evidence="2">Muscle</tissue>
    </source>
</reference>
<feature type="compositionally biased region" description="Low complexity" evidence="1">
    <location>
        <begin position="356"/>
        <end position="371"/>
    </location>
</feature>
<organism evidence="2 3">
    <name type="scientific">Liparis tanakae</name>
    <name type="common">Tanaka's snailfish</name>
    <dbReference type="NCBI Taxonomy" id="230148"/>
    <lineage>
        <taxon>Eukaryota</taxon>
        <taxon>Metazoa</taxon>
        <taxon>Chordata</taxon>
        <taxon>Craniata</taxon>
        <taxon>Vertebrata</taxon>
        <taxon>Euteleostomi</taxon>
        <taxon>Actinopterygii</taxon>
        <taxon>Neopterygii</taxon>
        <taxon>Teleostei</taxon>
        <taxon>Neoteleostei</taxon>
        <taxon>Acanthomorphata</taxon>
        <taxon>Eupercaria</taxon>
        <taxon>Perciformes</taxon>
        <taxon>Cottioidei</taxon>
        <taxon>Cottales</taxon>
        <taxon>Liparidae</taxon>
        <taxon>Liparis</taxon>
    </lineage>
</organism>
<feature type="region of interest" description="Disordered" evidence="1">
    <location>
        <begin position="311"/>
        <end position="371"/>
    </location>
</feature>
<evidence type="ECO:0000313" key="2">
    <source>
        <dbReference type="EMBL" id="TNN68253.1"/>
    </source>
</evidence>
<evidence type="ECO:0000256" key="1">
    <source>
        <dbReference type="SAM" id="MobiDB-lite"/>
    </source>
</evidence>
<proteinExistence type="predicted"/>
<gene>
    <name evidence="2" type="ORF">EYF80_021575</name>
</gene>
<accession>A0A4Z2HTG8</accession>
<dbReference type="AlphaFoldDB" id="A0A4Z2HTG8"/>
<feature type="compositionally biased region" description="Low complexity" evidence="1">
    <location>
        <begin position="211"/>
        <end position="224"/>
    </location>
</feature>
<sequence length="505" mass="56080">MFNRVETTLVVVPYSSRGPRVCVIDLPSQLIPAELIMGSARCIISTVNRSVVLFLEYNTRPNGDEIHPPVRPARPRLAFWAGCPTGSSALCLNLLVLLDSAGPTLKPGSGVMGWVAQGLTKVLPQPDDKYREMDNDEEHTEIHEVATMPDFDPLPHIPVVEIVSDEESEGAAEVLQKASIKLTPDMVLEDVDSDHEDQQKPKDGSTSLAAPSQTENQQQTQSNPEPEPSESGGRSQEDAETQTGRWTPFIENIKKEAEGVAMATMEERLLQERIEMTRVAEEVAREAAEMAIRQMTSERQSISLSLGSKELLQEEPEEELPELQEEESNLDHCKVTETEQSLAEETEEPITEEPITEQPITEEPITEQPAPISCDEFKSCLMRIPYTSDCLGNINAFFKENGISSSKIPSMPKLPTQLSDVTKFLPTLPPELHQEFSQIRLTQIPRNIAQTLTELMPKTPEGSVSLSLPQSVVDIPQKLSQLPSQAQQYFLNIKNRLNSLMPQDA</sequence>
<dbReference type="EMBL" id="SRLO01000193">
    <property type="protein sequence ID" value="TNN68253.1"/>
    <property type="molecule type" value="Genomic_DNA"/>
</dbReference>
<feature type="region of interest" description="Disordered" evidence="1">
    <location>
        <begin position="192"/>
        <end position="250"/>
    </location>
</feature>
<feature type="compositionally biased region" description="Acidic residues" evidence="1">
    <location>
        <begin position="313"/>
        <end position="328"/>
    </location>
</feature>
<feature type="compositionally biased region" description="Acidic residues" evidence="1">
    <location>
        <begin position="342"/>
        <end position="355"/>
    </location>
</feature>
<protein>
    <submittedName>
        <fullName evidence="2">Uncharacterized protein</fullName>
    </submittedName>
</protein>